<dbReference type="EMBL" id="BARS01005636">
    <property type="protein sequence ID" value="GAF76391.1"/>
    <property type="molecule type" value="Genomic_DNA"/>
</dbReference>
<reference evidence="1" key="1">
    <citation type="journal article" date="2014" name="Front. Microbiol.">
        <title>High frequency of phylogenetically diverse reductive dehalogenase-homologous genes in deep subseafloor sedimentary metagenomes.</title>
        <authorList>
            <person name="Kawai M."/>
            <person name="Futagami T."/>
            <person name="Toyoda A."/>
            <person name="Takaki Y."/>
            <person name="Nishi S."/>
            <person name="Hori S."/>
            <person name="Arai W."/>
            <person name="Tsubouchi T."/>
            <person name="Morono Y."/>
            <person name="Uchiyama I."/>
            <person name="Ito T."/>
            <person name="Fujiyama A."/>
            <person name="Inagaki F."/>
            <person name="Takami H."/>
        </authorList>
    </citation>
    <scope>NUCLEOTIDE SEQUENCE</scope>
    <source>
        <strain evidence="1">Expedition CK06-06</strain>
    </source>
</reference>
<evidence type="ECO:0008006" key="2">
    <source>
        <dbReference type="Google" id="ProtNLM"/>
    </source>
</evidence>
<accession>X0SMN5</accession>
<name>X0SMN5_9ZZZZ</name>
<organism evidence="1">
    <name type="scientific">marine sediment metagenome</name>
    <dbReference type="NCBI Taxonomy" id="412755"/>
    <lineage>
        <taxon>unclassified sequences</taxon>
        <taxon>metagenomes</taxon>
        <taxon>ecological metagenomes</taxon>
    </lineage>
</organism>
<protein>
    <recommendedName>
        <fullName evidence="2">PorV/PorQ family protein</fullName>
    </recommendedName>
</protein>
<gene>
    <name evidence="1" type="ORF">S01H1_11056</name>
</gene>
<sequence>MKKGRFTCLLVLLTSVSLLFAGDPARIGTAAGTQALIPVGARGLAMGGADLAYTRGLDAIHWNPAGFAVMEGNAAGLFSTMTFFNDIRLNYFAAGFKSPKLHGGIGVSVRAFDFGDIPITTMEDMDGASGKTFSPTFATIGLTYGGNLS</sequence>
<comment type="caution">
    <text evidence="1">The sequence shown here is derived from an EMBL/GenBank/DDBJ whole genome shotgun (WGS) entry which is preliminary data.</text>
</comment>
<dbReference type="Gene3D" id="2.40.160.60">
    <property type="entry name" value="Outer membrane protein transport protein (OMPP1/FadL/TodX)"/>
    <property type="match status" value="1"/>
</dbReference>
<feature type="non-terminal residue" evidence="1">
    <location>
        <position position="149"/>
    </location>
</feature>
<proteinExistence type="predicted"/>
<dbReference type="AlphaFoldDB" id="X0SMN5"/>
<evidence type="ECO:0000313" key="1">
    <source>
        <dbReference type="EMBL" id="GAF76391.1"/>
    </source>
</evidence>